<comment type="caution">
    <text evidence="1">The sequence shown here is derived from an EMBL/GenBank/DDBJ whole genome shotgun (WGS) entry which is preliminary data.</text>
</comment>
<dbReference type="OrthoDB" id="2306919at2759"/>
<gene>
    <name evidence="1" type="ORF">BCR39DRAFT_524435</name>
</gene>
<name>A0A1Y2BBS7_9TREE</name>
<protein>
    <submittedName>
        <fullName evidence="1">Uncharacterized protein</fullName>
    </submittedName>
</protein>
<proteinExistence type="predicted"/>
<sequence>MFSRSLPSQHLYRTFTFKSFSTITMTTIDSVQSKLFARPLPPLEPGKTVWDPALTSQISDLKAHQFVKAALHLANDDIKRCHDVTEKNQGDPTADVLHAVLHRREGDYWNSKYWISNVSSHPLFPSTSSAKKFVDSCESVKPGSDEEKRLRETQWEELKRIVVWTRENC</sequence>
<accession>A0A1Y2BBS7</accession>
<reference evidence="1 2" key="1">
    <citation type="submission" date="2016-07" db="EMBL/GenBank/DDBJ databases">
        <title>Pervasive Adenine N6-methylation of Active Genes in Fungi.</title>
        <authorList>
            <consortium name="DOE Joint Genome Institute"/>
            <person name="Mondo S.J."/>
            <person name="Dannebaum R.O."/>
            <person name="Kuo R.C."/>
            <person name="Labutti K."/>
            <person name="Haridas S."/>
            <person name="Kuo A."/>
            <person name="Salamov A."/>
            <person name="Ahrendt S.R."/>
            <person name="Lipzen A."/>
            <person name="Sullivan W."/>
            <person name="Andreopoulos W.B."/>
            <person name="Clum A."/>
            <person name="Lindquist E."/>
            <person name="Daum C."/>
            <person name="Ramamoorthy G.K."/>
            <person name="Gryganskyi A."/>
            <person name="Culley D."/>
            <person name="Magnuson J.K."/>
            <person name="James T.Y."/>
            <person name="O'Malley M.A."/>
            <person name="Stajich J.E."/>
            <person name="Spatafora J.W."/>
            <person name="Visel A."/>
            <person name="Grigoriev I.V."/>
        </authorList>
    </citation>
    <scope>NUCLEOTIDE SEQUENCE [LARGE SCALE GENOMIC DNA]</scope>
    <source>
        <strain evidence="1 2">68-887.2</strain>
    </source>
</reference>
<keyword evidence="2" id="KW-1185">Reference proteome</keyword>
<evidence type="ECO:0000313" key="1">
    <source>
        <dbReference type="EMBL" id="ORY32166.1"/>
    </source>
</evidence>
<organism evidence="1 2">
    <name type="scientific">Naematelia encephala</name>
    <dbReference type="NCBI Taxonomy" id="71784"/>
    <lineage>
        <taxon>Eukaryota</taxon>
        <taxon>Fungi</taxon>
        <taxon>Dikarya</taxon>
        <taxon>Basidiomycota</taxon>
        <taxon>Agaricomycotina</taxon>
        <taxon>Tremellomycetes</taxon>
        <taxon>Tremellales</taxon>
        <taxon>Naemateliaceae</taxon>
        <taxon>Naematelia</taxon>
    </lineage>
</organism>
<dbReference type="Proteomes" id="UP000193986">
    <property type="component" value="Unassembled WGS sequence"/>
</dbReference>
<evidence type="ECO:0000313" key="2">
    <source>
        <dbReference type="Proteomes" id="UP000193986"/>
    </source>
</evidence>
<dbReference type="EMBL" id="MCFC01000011">
    <property type="protein sequence ID" value="ORY32166.1"/>
    <property type="molecule type" value="Genomic_DNA"/>
</dbReference>
<dbReference type="AlphaFoldDB" id="A0A1Y2BBS7"/>
<dbReference type="InParanoid" id="A0A1Y2BBS7"/>